<dbReference type="Proteomes" id="UP000006906">
    <property type="component" value="Chromosome 17"/>
</dbReference>
<dbReference type="InParanoid" id="A0A2K3CQH7"/>
<name>A0A2K3CQH7_CHLRE</name>
<sequence length="104" mass="11030">MFACKHRGLVTNYTAAFPPLLPLPLLLPCAAETSAGGATAPSRPVTLNWMFYDAPKVITLPCNSTLLLTWGGDEPHNVVQVPAVGTHCSSGNMLLTVKIQGCRP</sequence>
<dbReference type="Gramene" id="PNW70539">
    <property type="protein sequence ID" value="PNW70539"/>
    <property type="gene ID" value="CHLRE_17g724125v5"/>
</dbReference>
<proteinExistence type="predicted"/>
<keyword evidence="2" id="KW-1185">Reference proteome</keyword>
<evidence type="ECO:0000313" key="2">
    <source>
        <dbReference type="Proteomes" id="UP000006906"/>
    </source>
</evidence>
<dbReference type="GeneID" id="66057041"/>
<gene>
    <name evidence="1" type="ORF">CHLRE_17g724125v5</name>
</gene>
<organism evidence="1 2">
    <name type="scientific">Chlamydomonas reinhardtii</name>
    <name type="common">Chlamydomonas smithii</name>
    <dbReference type="NCBI Taxonomy" id="3055"/>
    <lineage>
        <taxon>Eukaryota</taxon>
        <taxon>Viridiplantae</taxon>
        <taxon>Chlorophyta</taxon>
        <taxon>core chlorophytes</taxon>
        <taxon>Chlorophyceae</taxon>
        <taxon>CS clade</taxon>
        <taxon>Chlamydomonadales</taxon>
        <taxon>Chlamydomonadaceae</taxon>
        <taxon>Chlamydomonas</taxon>
    </lineage>
</organism>
<dbReference type="AlphaFoldDB" id="A0A2K3CQH7"/>
<reference evidence="1 2" key="1">
    <citation type="journal article" date="2007" name="Science">
        <title>The Chlamydomonas genome reveals the evolution of key animal and plant functions.</title>
        <authorList>
            <person name="Merchant S.S."/>
            <person name="Prochnik S.E."/>
            <person name="Vallon O."/>
            <person name="Harris E.H."/>
            <person name="Karpowicz S.J."/>
            <person name="Witman G.B."/>
            <person name="Terry A."/>
            <person name="Salamov A."/>
            <person name="Fritz-Laylin L.K."/>
            <person name="Marechal-Drouard L."/>
            <person name="Marshall W.F."/>
            <person name="Qu L.H."/>
            <person name="Nelson D.R."/>
            <person name="Sanderfoot A.A."/>
            <person name="Spalding M.H."/>
            <person name="Kapitonov V.V."/>
            <person name="Ren Q."/>
            <person name="Ferris P."/>
            <person name="Lindquist E."/>
            <person name="Shapiro H."/>
            <person name="Lucas S.M."/>
            <person name="Grimwood J."/>
            <person name="Schmutz J."/>
            <person name="Cardol P."/>
            <person name="Cerutti H."/>
            <person name="Chanfreau G."/>
            <person name="Chen C.L."/>
            <person name="Cognat V."/>
            <person name="Croft M.T."/>
            <person name="Dent R."/>
            <person name="Dutcher S."/>
            <person name="Fernandez E."/>
            <person name="Fukuzawa H."/>
            <person name="Gonzalez-Ballester D."/>
            <person name="Gonzalez-Halphen D."/>
            <person name="Hallmann A."/>
            <person name="Hanikenne M."/>
            <person name="Hippler M."/>
            <person name="Inwood W."/>
            <person name="Jabbari K."/>
            <person name="Kalanon M."/>
            <person name="Kuras R."/>
            <person name="Lefebvre P.A."/>
            <person name="Lemaire S.D."/>
            <person name="Lobanov A.V."/>
            <person name="Lohr M."/>
            <person name="Manuell A."/>
            <person name="Meier I."/>
            <person name="Mets L."/>
            <person name="Mittag M."/>
            <person name="Mittelmeier T."/>
            <person name="Moroney J.V."/>
            <person name="Moseley J."/>
            <person name="Napoli C."/>
            <person name="Nedelcu A.M."/>
            <person name="Niyogi K."/>
            <person name="Novoselov S.V."/>
            <person name="Paulsen I.T."/>
            <person name="Pazour G."/>
            <person name="Purton S."/>
            <person name="Ral J.P."/>
            <person name="Riano-Pachon D.M."/>
            <person name="Riekhof W."/>
            <person name="Rymarquis L."/>
            <person name="Schroda M."/>
            <person name="Stern D."/>
            <person name="Umen J."/>
            <person name="Willows R."/>
            <person name="Wilson N."/>
            <person name="Zimmer S.L."/>
            <person name="Allmer J."/>
            <person name="Balk J."/>
            <person name="Bisova K."/>
            <person name="Chen C.J."/>
            <person name="Elias M."/>
            <person name="Gendler K."/>
            <person name="Hauser C."/>
            <person name="Lamb M.R."/>
            <person name="Ledford H."/>
            <person name="Long J.C."/>
            <person name="Minagawa J."/>
            <person name="Page M.D."/>
            <person name="Pan J."/>
            <person name="Pootakham W."/>
            <person name="Roje S."/>
            <person name="Rose A."/>
            <person name="Stahlberg E."/>
            <person name="Terauchi A.M."/>
            <person name="Yang P."/>
            <person name="Ball S."/>
            <person name="Bowler C."/>
            <person name="Dieckmann C.L."/>
            <person name="Gladyshev V.N."/>
            <person name="Green P."/>
            <person name="Jorgensen R."/>
            <person name="Mayfield S."/>
            <person name="Mueller-Roeber B."/>
            <person name="Rajamani S."/>
            <person name="Sayre R.T."/>
            <person name="Brokstein P."/>
            <person name="Dubchak I."/>
            <person name="Goodstein D."/>
            <person name="Hornick L."/>
            <person name="Huang Y.W."/>
            <person name="Jhaveri J."/>
            <person name="Luo Y."/>
            <person name="Martinez D."/>
            <person name="Ngau W.C."/>
            <person name="Otillar B."/>
            <person name="Poliakov A."/>
            <person name="Porter A."/>
            <person name="Szajkowski L."/>
            <person name="Werner G."/>
            <person name="Zhou K."/>
            <person name="Grigoriev I.V."/>
            <person name="Rokhsar D.S."/>
            <person name="Grossman A.R."/>
        </authorList>
    </citation>
    <scope>NUCLEOTIDE SEQUENCE [LARGE SCALE GENOMIC DNA]</scope>
    <source>
        <strain evidence="2">CC-503</strain>
    </source>
</reference>
<dbReference type="KEGG" id="cre:CHLRE_17g724125v5"/>
<protein>
    <submittedName>
        <fullName evidence="1">Uncharacterized protein</fullName>
    </submittedName>
</protein>
<dbReference type="EMBL" id="CM008978">
    <property type="protein sequence ID" value="PNW70539.1"/>
    <property type="molecule type" value="Genomic_DNA"/>
</dbReference>
<accession>A0A2K3CQH7</accession>
<evidence type="ECO:0000313" key="1">
    <source>
        <dbReference type="EMBL" id="PNW70539.1"/>
    </source>
</evidence>
<dbReference type="RefSeq" id="XP_042914769.1">
    <property type="nucleotide sequence ID" value="XM_043072310.1"/>
</dbReference>